<reference evidence="1" key="1">
    <citation type="submission" date="2017-05" db="UniProtKB">
        <authorList>
            <consortium name="EnsemblMetazoa"/>
        </authorList>
    </citation>
    <scope>IDENTIFICATION</scope>
</reference>
<sequence length="52" mass="5952">MLLCDTIVLYSCKLKFRLCIYPFSSQAYSEASVKTTNHRVGVIIIEIILRSN</sequence>
<dbReference type="InParanoid" id="A0A1X7VSZ6"/>
<protein>
    <submittedName>
        <fullName evidence="1">Uncharacterized protein</fullName>
    </submittedName>
</protein>
<name>A0A1X7VSZ6_AMPQE</name>
<dbReference type="AlphaFoldDB" id="A0A1X7VSZ6"/>
<evidence type="ECO:0000313" key="1">
    <source>
        <dbReference type="EnsemblMetazoa" id="Aqu2.1.43207_001"/>
    </source>
</evidence>
<dbReference type="EnsemblMetazoa" id="Aqu2.1.43207_001">
    <property type="protein sequence ID" value="Aqu2.1.43207_001"/>
    <property type="gene ID" value="Aqu2.1.43207"/>
</dbReference>
<accession>A0A1X7VSZ6</accession>
<organism evidence="1">
    <name type="scientific">Amphimedon queenslandica</name>
    <name type="common">Sponge</name>
    <dbReference type="NCBI Taxonomy" id="400682"/>
    <lineage>
        <taxon>Eukaryota</taxon>
        <taxon>Metazoa</taxon>
        <taxon>Porifera</taxon>
        <taxon>Demospongiae</taxon>
        <taxon>Heteroscleromorpha</taxon>
        <taxon>Haplosclerida</taxon>
        <taxon>Niphatidae</taxon>
        <taxon>Amphimedon</taxon>
    </lineage>
</organism>
<proteinExistence type="predicted"/>